<dbReference type="PANTHER" id="PTHR38248">
    <property type="entry name" value="FUNK1 6"/>
    <property type="match status" value="1"/>
</dbReference>
<feature type="domain" description="Protein kinase" evidence="1">
    <location>
        <begin position="1"/>
        <end position="208"/>
    </location>
</feature>
<dbReference type="InterPro" id="IPR011009">
    <property type="entry name" value="Kinase-like_dom_sf"/>
</dbReference>
<dbReference type="GO" id="GO:0004672">
    <property type="term" value="F:protein kinase activity"/>
    <property type="evidence" value="ECO:0007669"/>
    <property type="project" value="InterPro"/>
</dbReference>
<gene>
    <name evidence="2" type="ORF">HD556DRAFT_1190463</name>
</gene>
<dbReference type="AlphaFoldDB" id="A0A9P7AHL2"/>
<dbReference type="Proteomes" id="UP000719766">
    <property type="component" value="Unassembled WGS sequence"/>
</dbReference>
<evidence type="ECO:0000313" key="3">
    <source>
        <dbReference type="Proteomes" id="UP000719766"/>
    </source>
</evidence>
<protein>
    <recommendedName>
        <fullName evidence="1">Protein kinase domain-containing protein</fullName>
    </recommendedName>
</protein>
<comment type="caution">
    <text evidence="2">The sequence shown here is derived from an EMBL/GenBank/DDBJ whole genome shotgun (WGS) entry which is preliminary data.</text>
</comment>
<proteinExistence type="predicted"/>
<accession>A0A9P7AHL2</accession>
<dbReference type="GO" id="GO:0005524">
    <property type="term" value="F:ATP binding"/>
    <property type="evidence" value="ECO:0007669"/>
    <property type="project" value="InterPro"/>
</dbReference>
<feature type="non-terminal residue" evidence="2">
    <location>
        <position position="1"/>
    </location>
</feature>
<dbReference type="InterPro" id="IPR040976">
    <property type="entry name" value="Pkinase_fungal"/>
</dbReference>
<feature type="non-terminal residue" evidence="2">
    <location>
        <position position="208"/>
    </location>
</feature>
<dbReference type="PANTHER" id="PTHR38248:SF2">
    <property type="entry name" value="FUNK1 11"/>
    <property type="match status" value="1"/>
</dbReference>
<dbReference type="PROSITE" id="PS50011">
    <property type="entry name" value="PROTEIN_KINASE_DOM"/>
    <property type="match status" value="1"/>
</dbReference>
<reference evidence="2" key="1">
    <citation type="journal article" date="2020" name="New Phytol.">
        <title>Comparative genomics reveals dynamic genome evolution in host specialist ectomycorrhizal fungi.</title>
        <authorList>
            <person name="Lofgren L.A."/>
            <person name="Nguyen N.H."/>
            <person name="Vilgalys R."/>
            <person name="Ruytinx J."/>
            <person name="Liao H.L."/>
            <person name="Branco S."/>
            <person name="Kuo A."/>
            <person name="LaButti K."/>
            <person name="Lipzen A."/>
            <person name="Andreopoulos W."/>
            <person name="Pangilinan J."/>
            <person name="Riley R."/>
            <person name="Hundley H."/>
            <person name="Na H."/>
            <person name="Barry K."/>
            <person name="Grigoriev I.V."/>
            <person name="Stajich J.E."/>
            <person name="Kennedy P.G."/>
        </authorList>
    </citation>
    <scope>NUCLEOTIDE SEQUENCE</scope>
    <source>
        <strain evidence="2">S12</strain>
    </source>
</reference>
<evidence type="ECO:0000259" key="1">
    <source>
        <dbReference type="PROSITE" id="PS50011"/>
    </source>
</evidence>
<organism evidence="2 3">
    <name type="scientific">Suillus plorans</name>
    <dbReference type="NCBI Taxonomy" id="116603"/>
    <lineage>
        <taxon>Eukaryota</taxon>
        <taxon>Fungi</taxon>
        <taxon>Dikarya</taxon>
        <taxon>Basidiomycota</taxon>
        <taxon>Agaricomycotina</taxon>
        <taxon>Agaricomycetes</taxon>
        <taxon>Agaricomycetidae</taxon>
        <taxon>Boletales</taxon>
        <taxon>Suillineae</taxon>
        <taxon>Suillaceae</taxon>
        <taxon>Suillus</taxon>
    </lineage>
</organism>
<sequence>ILNEVYKIAQTDPDVRGHVLELALFHKFKDISTSKIRVALGLKDAERAEQGSRVLHITVSRKLIPITTLSGEEFLAAWWQVVKCHHALWKGGVLHRDVSPSNLMVYRLRGQYIGVLNDYDLSSFERDGPRGLERTGTVPFMAVNLLSPAAMAGKVEHVYAHDAESLIWVLTWVCLRYEGGNLLSKNRPLEEWLKVDARACAKEKAHFW</sequence>
<evidence type="ECO:0000313" key="2">
    <source>
        <dbReference type="EMBL" id="KAG1789522.1"/>
    </source>
</evidence>
<dbReference type="EMBL" id="JABBWE010000058">
    <property type="protein sequence ID" value="KAG1789522.1"/>
    <property type="molecule type" value="Genomic_DNA"/>
</dbReference>
<dbReference type="InterPro" id="IPR000719">
    <property type="entry name" value="Prot_kinase_dom"/>
</dbReference>
<dbReference type="GeneID" id="64589920"/>
<name>A0A9P7AHL2_9AGAM</name>
<dbReference type="Gene3D" id="1.10.510.10">
    <property type="entry name" value="Transferase(Phosphotransferase) domain 1"/>
    <property type="match status" value="1"/>
</dbReference>
<keyword evidence="3" id="KW-1185">Reference proteome</keyword>
<dbReference type="RefSeq" id="XP_041156582.1">
    <property type="nucleotide sequence ID" value="XM_041296156.1"/>
</dbReference>
<dbReference type="Pfam" id="PF17667">
    <property type="entry name" value="Pkinase_fungal"/>
    <property type="match status" value="1"/>
</dbReference>
<dbReference type="SUPFAM" id="SSF56112">
    <property type="entry name" value="Protein kinase-like (PK-like)"/>
    <property type="match status" value="1"/>
</dbReference>
<dbReference type="OrthoDB" id="2691104at2759"/>